<dbReference type="InterPro" id="IPR036873">
    <property type="entry name" value="Rhodanese-like_dom_sf"/>
</dbReference>
<reference evidence="4 5" key="1">
    <citation type="submission" date="2018-06" db="EMBL/GenBank/DDBJ databases">
        <authorList>
            <consortium name="Pathogen Informatics"/>
            <person name="Doyle S."/>
        </authorList>
    </citation>
    <scope>NUCLEOTIDE SEQUENCE [LARGE SCALE GENOMIC DNA]</scope>
    <source>
        <strain evidence="2 5">NCTC10692</strain>
        <strain evidence="3 4">NCTC10860</strain>
    </source>
</reference>
<dbReference type="Proteomes" id="UP000254084">
    <property type="component" value="Unassembled WGS sequence"/>
</dbReference>
<dbReference type="EMBL" id="UGUW01000004">
    <property type="protein sequence ID" value="SUD60516.1"/>
    <property type="molecule type" value="Genomic_DNA"/>
</dbReference>
<name>A0A061CY97_ECTOL</name>
<proteinExistence type="predicted"/>
<evidence type="ECO:0000313" key="5">
    <source>
        <dbReference type="Proteomes" id="UP000255303"/>
    </source>
</evidence>
<dbReference type="CDD" id="cd00158">
    <property type="entry name" value="RHOD"/>
    <property type="match status" value="1"/>
</dbReference>
<accession>A0A379JXQ8</accession>
<evidence type="ECO:0000313" key="2">
    <source>
        <dbReference type="EMBL" id="SUD53144.1"/>
    </source>
</evidence>
<organism evidence="2 5">
    <name type="scientific">Ectopseudomonas oleovorans</name>
    <name type="common">Pseudomonas oleovorans</name>
    <dbReference type="NCBI Taxonomy" id="301"/>
    <lineage>
        <taxon>Bacteria</taxon>
        <taxon>Pseudomonadati</taxon>
        <taxon>Pseudomonadota</taxon>
        <taxon>Gammaproteobacteria</taxon>
        <taxon>Pseudomonadales</taxon>
        <taxon>Pseudomonadaceae</taxon>
        <taxon>Ectopseudomonas</taxon>
    </lineage>
</organism>
<gene>
    <name evidence="2" type="ORF">NCTC10692_03656</name>
    <name evidence="3" type="ORF">NCTC10860_02858</name>
</gene>
<dbReference type="Proteomes" id="UP000255303">
    <property type="component" value="Unassembled WGS sequence"/>
</dbReference>
<dbReference type="InterPro" id="IPR001763">
    <property type="entry name" value="Rhodanese-like_dom"/>
</dbReference>
<evidence type="ECO:0000313" key="4">
    <source>
        <dbReference type="Proteomes" id="UP000254084"/>
    </source>
</evidence>
<dbReference type="EMBL" id="UGUV01000002">
    <property type="protein sequence ID" value="SUD53144.1"/>
    <property type="molecule type" value="Genomic_DNA"/>
</dbReference>
<dbReference type="SUPFAM" id="SSF52821">
    <property type="entry name" value="Rhodanese/Cell cycle control phosphatase"/>
    <property type="match status" value="1"/>
</dbReference>
<dbReference type="NCBIfam" id="TIGR03865">
    <property type="entry name" value="PQQ_CXXCW"/>
    <property type="match status" value="1"/>
</dbReference>
<dbReference type="AlphaFoldDB" id="A0A061CY97"/>
<dbReference type="Gene3D" id="3.40.250.10">
    <property type="entry name" value="Rhodanese-like domain"/>
    <property type="match status" value="1"/>
</dbReference>
<feature type="domain" description="Rhodanese" evidence="1">
    <location>
        <begin position="111"/>
        <end position="174"/>
    </location>
</feature>
<dbReference type="InterPro" id="IPR022376">
    <property type="entry name" value="PQQ_CXXCW"/>
</dbReference>
<evidence type="ECO:0000259" key="1">
    <source>
        <dbReference type="PROSITE" id="PS50206"/>
    </source>
</evidence>
<dbReference type="Pfam" id="PF00581">
    <property type="entry name" value="Rhodanese"/>
    <property type="match status" value="1"/>
</dbReference>
<accession>A0A061CY97</accession>
<evidence type="ECO:0000313" key="3">
    <source>
        <dbReference type="EMBL" id="SUD60516.1"/>
    </source>
</evidence>
<sequence length="191" mass="21872">MKYRLPVQAGLMLASLLLVCVVHSEELFDAEGYRSNQYRSPTPSTLEGVQILDTPALKKLLDERPDVQLIDVYRQLWRHDRFIEEEPHANIPGSLWLPNTGSGNLETLWLRYFTHYLSQASKGDLNKPLVFYCRPDCWPSWNAARRAHAMGYRQLYWYRDGIDAWEQAGLPMAPAQPAELPAAFLTPTATP</sequence>
<dbReference type="PROSITE" id="PS50206">
    <property type="entry name" value="RHODANESE_3"/>
    <property type="match status" value="1"/>
</dbReference>
<protein>
    <submittedName>
        <fullName evidence="2">PQQ-dependent catabolism-associated CXXCW motif protein</fullName>
    </submittedName>
</protein>
<dbReference type="SMART" id="SM00450">
    <property type="entry name" value="RHOD"/>
    <property type="match status" value="1"/>
</dbReference>
<dbReference type="RefSeq" id="WP_039964711.1">
    <property type="nucleotide sequence ID" value="NZ_FNZC01000035.1"/>
</dbReference>